<dbReference type="OrthoDB" id="9801717at2"/>
<protein>
    <submittedName>
        <fullName evidence="3">Integrase family protein</fullName>
    </submittedName>
</protein>
<dbReference type="GO" id="GO:0003677">
    <property type="term" value="F:DNA binding"/>
    <property type="evidence" value="ECO:0007669"/>
    <property type="project" value="InterPro"/>
</dbReference>
<accession>A7NGZ6</accession>
<gene>
    <name evidence="3" type="ordered locus">Rcas_0616</name>
</gene>
<reference evidence="3 4" key="1">
    <citation type="submission" date="2007-08" db="EMBL/GenBank/DDBJ databases">
        <title>Complete sequence of Roseiflexus castenholzii DSM 13941.</title>
        <authorList>
            <consortium name="US DOE Joint Genome Institute"/>
            <person name="Copeland A."/>
            <person name="Lucas S."/>
            <person name="Lapidus A."/>
            <person name="Barry K."/>
            <person name="Glavina del Rio T."/>
            <person name="Dalin E."/>
            <person name="Tice H."/>
            <person name="Pitluck S."/>
            <person name="Thompson L.S."/>
            <person name="Brettin T."/>
            <person name="Bruce D."/>
            <person name="Detter J.C."/>
            <person name="Han C."/>
            <person name="Tapia R."/>
            <person name="Schmutz J."/>
            <person name="Larimer F."/>
            <person name="Land M."/>
            <person name="Hauser L."/>
            <person name="Kyrpides N."/>
            <person name="Mikhailova N."/>
            <person name="Bryant D.A."/>
            <person name="Hanada S."/>
            <person name="Tsukatani Y."/>
            <person name="Richardson P."/>
        </authorList>
    </citation>
    <scope>NUCLEOTIDE SEQUENCE [LARGE SCALE GENOMIC DNA]</scope>
    <source>
        <strain evidence="4">DSM 13941 / HLO8</strain>
    </source>
</reference>
<dbReference type="KEGG" id="rca:Rcas_0616"/>
<evidence type="ECO:0000259" key="2">
    <source>
        <dbReference type="Pfam" id="PF00589"/>
    </source>
</evidence>
<dbReference type="Pfam" id="PF00589">
    <property type="entry name" value="Phage_integrase"/>
    <property type="match status" value="1"/>
</dbReference>
<evidence type="ECO:0000313" key="3">
    <source>
        <dbReference type="EMBL" id="ABU56743.1"/>
    </source>
</evidence>
<dbReference type="GO" id="GO:0015074">
    <property type="term" value="P:DNA integration"/>
    <property type="evidence" value="ECO:0007669"/>
    <property type="project" value="InterPro"/>
</dbReference>
<name>A7NGZ6_ROSCS</name>
<sequence length="229" mass="25464">MLSKAIIFHGKNHCQGRAILSAKKRADRRRSDIRLRGSSIRTEQSYLHRYKHGHARRARHSTDAQPHLRHDAGGRILAHLDGAPYLAACVLYGSGLRLLAALRRRSLHTRLAQVRRRSEAHPALPVSMLPALAHTYPAAVTSWERHDVFPARDLSVDPRTLAVSGSQRAITGAVRAAGITTRATAHTLRAAFAHQRNDAGYRLDDLQQRMDHADIRTTRHSLKGQPPAA</sequence>
<dbReference type="eggNOG" id="COG0582">
    <property type="taxonomic scope" value="Bacteria"/>
</dbReference>
<dbReference type="SUPFAM" id="SSF56349">
    <property type="entry name" value="DNA breaking-rejoining enzymes"/>
    <property type="match status" value="1"/>
</dbReference>
<feature type="domain" description="Tyr recombinase" evidence="2">
    <location>
        <begin position="88"/>
        <end position="220"/>
    </location>
</feature>
<dbReference type="RefSeq" id="WP_012119174.1">
    <property type="nucleotide sequence ID" value="NC_009767.1"/>
</dbReference>
<evidence type="ECO:0000256" key="1">
    <source>
        <dbReference type="ARBA" id="ARBA00023172"/>
    </source>
</evidence>
<dbReference type="EMBL" id="CP000804">
    <property type="protein sequence ID" value="ABU56743.1"/>
    <property type="molecule type" value="Genomic_DNA"/>
</dbReference>
<keyword evidence="4" id="KW-1185">Reference proteome</keyword>
<evidence type="ECO:0000313" key="4">
    <source>
        <dbReference type="Proteomes" id="UP000000263"/>
    </source>
</evidence>
<dbReference type="InterPro" id="IPR011010">
    <property type="entry name" value="DNA_brk_join_enz"/>
</dbReference>
<dbReference type="Gene3D" id="1.10.443.10">
    <property type="entry name" value="Intergrase catalytic core"/>
    <property type="match status" value="1"/>
</dbReference>
<keyword evidence="1" id="KW-0233">DNA recombination</keyword>
<organism evidence="3 4">
    <name type="scientific">Roseiflexus castenholzii (strain DSM 13941 / HLO8)</name>
    <dbReference type="NCBI Taxonomy" id="383372"/>
    <lineage>
        <taxon>Bacteria</taxon>
        <taxon>Bacillati</taxon>
        <taxon>Chloroflexota</taxon>
        <taxon>Chloroflexia</taxon>
        <taxon>Chloroflexales</taxon>
        <taxon>Roseiflexineae</taxon>
        <taxon>Roseiflexaceae</taxon>
        <taxon>Roseiflexus</taxon>
    </lineage>
</organism>
<dbReference type="InterPro" id="IPR002104">
    <property type="entry name" value="Integrase_catalytic"/>
</dbReference>
<dbReference type="AlphaFoldDB" id="A7NGZ6"/>
<dbReference type="Proteomes" id="UP000000263">
    <property type="component" value="Chromosome"/>
</dbReference>
<proteinExistence type="predicted"/>
<dbReference type="GO" id="GO:0006310">
    <property type="term" value="P:DNA recombination"/>
    <property type="evidence" value="ECO:0007669"/>
    <property type="project" value="UniProtKB-KW"/>
</dbReference>
<dbReference type="STRING" id="383372.Rcas_0616"/>
<dbReference type="InterPro" id="IPR013762">
    <property type="entry name" value="Integrase-like_cat_sf"/>
</dbReference>
<dbReference type="HOGENOM" id="CLU_1209056_0_0_0"/>